<name>A0A8H3MB73_9GLOM</name>
<evidence type="ECO:0000313" key="2">
    <source>
        <dbReference type="Proteomes" id="UP000615446"/>
    </source>
</evidence>
<protein>
    <submittedName>
        <fullName evidence="1">Zinc finger protein 862-like</fullName>
    </submittedName>
</protein>
<evidence type="ECO:0000313" key="1">
    <source>
        <dbReference type="EMBL" id="GET04173.1"/>
    </source>
</evidence>
<reference evidence="1" key="1">
    <citation type="submission" date="2019-10" db="EMBL/GenBank/DDBJ databases">
        <title>Conservation and host-specific expression of non-tandemly repeated heterogenous ribosome RNA gene in arbuscular mycorrhizal fungi.</title>
        <authorList>
            <person name="Maeda T."/>
            <person name="Kobayashi Y."/>
            <person name="Nakagawa T."/>
            <person name="Ezawa T."/>
            <person name="Yamaguchi K."/>
            <person name="Bino T."/>
            <person name="Nishimoto Y."/>
            <person name="Shigenobu S."/>
            <person name="Kawaguchi M."/>
        </authorList>
    </citation>
    <scope>NUCLEOTIDE SEQUENCE</scope>
    <source>
        <strain evidence="1">HR1</strain>
    </source>
</reference>
<proteinExistence type="predicted"/>
<comment type="caution">
    <text evidence="1">The sequence shown here is derived from an EMBL/GenBank/DDBJ whole genome shotgun (WGS) entry which is preliminary data.</text>
</comment>
<gene>
    <name evidence="1" type="ORF">RCL2_003047900</name>
</gene>
<dbReference type="OrthoDB" id="2431784at2759"/>
<dbReference type="EMBL" id="BLAL01000338">
    <property type="protein sequence ID" value="GET04173.1"/>
    <property type="molecule type" value="Genomic_DNA"/>
</dbReference>
<dbReference type="Proteomes" id="UP000615446">
    <property type="component" value="Unassembled WGS sequence"/>
</dbReference>
<sequence length="130" mass="15007">MFCSLCLKNFKSSTLGEHALTNDYIDVTNPKNDILLNKLSEVTNLCRILECPHLLLASNTITYENNVSGCEILSVILNLIEKTIWKELDKAIVFGIMVDESTDISYEPHFIIYIKYYLYENIKVHFLKLL</sequence>
<dbReference type="AlphaFoldDB" id="A0A8H3MB73"/>
<organism evidence="1 2">
    <name type="scientific">Rhizophagus clarus</name>
    <dbReference type="NCBI Taxonomy" id="94130"/>
    <lineage>
        <taxon>Eukaryota</taxon>
        <taxon>Fungi</taxon>
        <taxon>Fungi incertae sedis</taxon>
        <taxon>Mucoromycota</taxon>
        <taxon>Glomeromycotina</taxon>
        <taxon>Glomeromycetes</taxon>
        <taxon>Glomerales</taxon>
        <taxon>Glomeraceae</taxon>
        <taxon>Rhizophagus</taxon>
    </lineage>
</organism>
<accession>A0A8H3MB73</accession>